<keyword evidence="2" id="KW-0805">Transcription regulation</keyword>
<dbReference type="SMART" id="SM00066">
    <property type="entry name" value="GAL4"/>
    <property type="match status" value="1"/>
</dbReference>
<reference evidence="8" key="1">
    <citation type="submission" date="2022-12" db="EMBL/GenBank/DDBJ databases">
        <authorList>
            <person name="Petersen C."/>
        </authorList>
    </citation>
    <scope>NUCLEOTIDE SEQUENCE</scope>
    <source>
        <strain evidence="8">IBT 15544</strain>
    </source>
</reference>
<feature type="region of interest" description="Disordered" evidence="6">
    <location>
        <begin position="1"/>
        <end position="23"/>
    </location>
</feature>
<sequence>MASVLPAQRPNRGEHEDDARTTAEQACGECRRRSSKCDRVVPMCDPCRKLDRRCIYERQERTPLTRRYLTKVESELARTKALLQQLMPDSENSLQVNFGAPIEEPGHASHSTEIPGSQLLNNPEPGHRRTETIVHPASPESRTQHSTPSRTDNVGRIYQLPIQQVTSHRDPQHWSPVSERRPKAPSVLSLETLTSPSNFEWDERNGNLSGEKFVDGMASLTRVASGAGLLRITETGSHETNETSGSEQYARMANRPTSSIPFVLNSLGQLEPFVDAYFSLFHPSYPIVHEATFRAQFMEVIPRPTGNAWQVLLFIVAAVGVWSAAREPTTVDLGLFEAAKARLSIDMLETGNLILVQALTLISNFMQKRDKPNSSYNYTGLARRIAMGIGLHKELPTWGASLFTTEMRRRIWYCLYIFDVGAIITFSRPLDFPDDSIDVGLPMNVHDTDFTQGAKTMPCSANETTVYTHLRAQATFHKATCQIYSKIISSPFPTASELLDMDDRLIGCWLRSLPSFFQESVPQGLRFRLCHSILQWRYRDFRILMYRPLLVDRLMARSERDAAQDDDAQVNVTIQRCLDAARESVELISTFWAQEQQSMMACWYGLYVLFQAVLIPVICLRNDPQASLAAGWREQIHQAIRVLDSMSILNPTALRCLSVLRDRCGTYLDTSDDGWDQPTEELPQTQLAHLYPLMWPTLEIAQLDGMDSVL</sequence>
<feature type="region of interest" description="Disordered" evidence="6">
    <location>
        <begin position="100"/>
        <end position="186"/>
    </location>
</feature>
<evidence type="ECO:0000259" key="7">
    <source>
        <dbReference type="PROSITE" id="PS50048"/>
    </source>
</evidence>
<dbReference type="RefSeq" id="XP_058303129.1">
    <property type="nucleotide sequence ID" value="XM_058456230.1"/>
</dbReference>
<dbReference type="InterPro" id="IPR051127">
    <property type="entry name" value="Fungal_SecMet_Regulators"/>
</dbReference>
<dbReference type="Gene3D" id="4.10.240.10">
    <property type="entry name" value="Zn(2)-C6 fungal-type DNA-binding domain"/>
    <property type="match status" value="1"/>
</dbReference>
<dbReference type="GO" id="GO:0000978">
    <property type="term" value="F:RNA polymerase II cis-regulatory region sequence-specific DNA binding"/>
    <property type="evidence" value="ECO:0007669"/>
    <property type="project" value="TreeGrafter"/>
</dbReference>
<dbReference type="CDD" id="cd00067">
    <property type="entry name" value="GAL4"/>
    <property type="match status" value="1"/>
</dbReference>
<evidence type="ECO:0000256" key="6">
    <source>
        <dbReference type="SAM" id="MobiDB-lite"/>
    </source>
</evidence>
<dbReference type="PANTHER" id="PTHR47424">
    <property type="entry name" value="REGULATORY PROTEIN GAL4"/>
    <property type="match status" value="1"/>
</dbReference>
<feature type="compositionally biased region" description="Basic and acidic residues" evidence="6">
    <location>
        <begin position="167"/>
        <end position="182"/>
    </location>
</feature>
<keyword evidence="9" id="KW-1185">Reference proteome</keyword>
<dbReference type="SMART" id="SM00906">
    <property type="entry name" value="Fungal_trans"/>
    <property type="match status" value="1"/>
</dbReference>
<dbReference type="GO" id="GO:0008270">
    <property type="term" value="F:zinc ion binding"/>
    <property type="evidence" value="ECO:0007669"/>
    <property type="project" value="InterPro"/>
</dbReference>
<dbReference type="CDD" id="cd14654">
    <property type="entry name" value="ZIP_Gal4"/>
    <property type="match status" value="1"/>
</dbReference>
<dbReference type="InterPro" id="IPR007219">
    <property type="entry name" value="XnlR_reg_dom"/>
</dbReference>
<keyword evidence="3" id="KW-0238">DNA-binding</keyword>
<accession>A0A9W9J5K9</accession>
<dbReference type="InterPro" id="IPR001138">
    <property type="entry name" value="Zn2Cys6_DnaBD"/>
</dbReference>
<keyword evidence="1" id="KW-0479">Metal-binding</keyword>
<feature type="domain" description="Zn(2)-C6 fungal-type" evidence="7">
    <location>
        <begin position="26"/>
        <end position="56"/>
    </location>
</feature>
<feature type="compositionally biased region" description="Polar residues" evidence="6">
    <location>
        <begin position="140"/>
        <end position="152"/>
    </location>
</feature>
<evidence type="ECO:0000256" key="1">
    <source>
        <dbReference type="ARBA" id="ARBA00022723"/>
    </source>
</evidence>
<feature type="compositionally biased region" description="Polar residues" evidence="6">
    <location>
        <begin position="109"/>
        <end position="121"/>
    </location>
</feature>
<dbReference type="InterPro" id="IPR005600">
    <property type="entry name" value="Gal4_dimer_dom"/>
</dbReference>
<dbReference type="GO" id="GO:0006351">
    <property type="term" value="P:DNA-templated transcription"/>
    <property type="evidence" value="ECO:0007669"/>
    <property type="project" value="InterPro"/>
</dbReference>
<reference evidence="8" key="2">
    <citation type="journal article" date="2023" name="IMA Fungus">
        <title>Comparative genomic study of the Penicillium genus elucidates a diverse pangenome and 15 lateral gene transfer events.</title>
        <authorList>
            <person name="Petersen C."/>
            <person name="Sorensen T."/>
            <person name="Nielsen M.R."/>
            <person name="Sondergaard T.E."/>
            <person name="Sorensen J.L."/>
            <person name="Fitzpatrick D.A."/>
            <person name="Frisvad J.C."/>
            <person name="Nielsen K.L."/>
        </authorList>
    </citation>
    <scope>NUCLEOTIDE SEQUENCE</scope>
    <source>
        <strain evidence="8">IBT 15544</strain>
    </source>
</reference>
<proteinExistence type="predicted"/>
<dbReference type="GO" id="GO:0000981">
    <property type="term" value="F:DNA-binding transcription factor activity, RNA polymerase II-specific"/>
    <property type="evidence" value="ECO:0007669"/>
    <property type="project" value="InterPro"/>
</dbReference>
<dbReference type="GO" id="GO:0005634">
    <property type="term" value="C:nucleus"/>
    <property type="evidence" value="ECO:0007669"/>
    <property type="project" value="TreeGrafter"/>
</dbReference>
<feature type="compositionally biased region" description="Basic and acidic residues" evidence="6">
    <location>
        <begin position="11"/>
        <end position="21"/>
    </location>
</feature>
<evidence type="ECO:0000256" key="5">
    <source>
        <dbReference type="ARBA" id="ARBA00023242"/>
    </source>
</evidence>
<dbReference type="InterPro" id="IPR036864">
    <property type="entry name" value="Zn2-C6_fun-type_DNA-bd_sf"/>
</dbReference>
<dbReference type="SUPFAM" id="SSF57701">
    <property type="entry name" value="Zn2/Cys6 DNA-binding domain"/>
    <property type="match status" value="1"/>
</dbReference>
<name>A0A9W9J5K9_9EURO</name>
<evidence type="ECO:0000313" key="8">
    <source>
        <dbReference type="EMBL" id="KAJ5190189.1"/>
    </source>
</evidence>
<organism evidence="8 9">
    <name type="scientific">Penicillium cinerascens</name>
    <dbReference type="NCBI Taxonomy" id="70096"/>
    <lineage>
        <taxon>Eukaryota</taxon>
        <taxon>Fungi</taxon>
        <taxon>Dikarya</taxon>
        <taxon>Ascomycota</taxon>
        <taxon>Pezizomycotina</taxon>
        <taxon>Eurotiomycetes</taxon>
        <taxon>Eurotiomycetidae</taxon>
        <taxon>Eurotiales</taxon>
        <taxon>Aspergillaceae</taxon>
        <taxon>Penicillium</taxon>
    </lineage>
</organism>
<keyword evidence="5" id="KW-0539">Nucleus</keyword>
<dbReference type="GeneID" id="83183531"/>
<keyword evidence="4" id="KW-0804">Transcription</keyword>
<evidence type="ECO:0000313" key="9">
    <source>
        <dbReference type="Proteomes" id="UP001150904"/>
    </source>
</evidence>
<dbReference type="PROSITE" id="PS50048">
    <property type="entry name" value="ZN2_CY6_FUNGAL_2"/>
    <property type="match status" value="1"/>
</dbReference>
<protein>
    <recommendedName>
        <fullName evidence="7">Zn(2)-C6 fungal-type domain-containing protein</fullName>
    </recommendedName>
</protein>
<dbReference type="EMBL" id="JAPQKR010000016">
    <property type="protein sequence ID" value="KAJ5190189.1"/>
    <property type="molecule type" value="Genomic_DNA"/>
</dbReference>
<dbReference type="AlphaFoldDB" id="A0A9W9J5K9"/>
<dbReference type="GO" id="GO:0000435">
    <property type="term" value="P:positive regulation of transcription from RNA polymerase II promoter by galactose"/>
    <property type="evidence" value="ECO:0007669"/>
    <property type="project" value="TreeGrafter"/>
</dbReference>
<dbReference type="PANTHER" id="PTHR47424:SF2">
    <property type="entry name" value="TRANSCRIPTION FACTOR DOMAIN-CONTAINING PROTEIN-RELATED"/>
    <property type="match status" value="1"/>
</dbReference>
<dbReference type="Proteomes" id="UP001150904">
    <property type="component" value="Unassembled WGS sequence"/>
</dbReference>
<dbReference type="CDD" id="cd12148">
    <property type="entry name" value="fungal_TF_MHR"/>
    <property type="match status" value="1"/>
</dbReference>
<dbReference type="OrthoDB" id="2283488at2759"/>
<dbReference type="Pfam" id="PF04082">
    <property type="entry name" value="Fungal_trans"/>
    <property type="match status" value="1"/>
</dbReference>
<evidence type="ECO:0000256" key="4">
    <source>
        <dbReference type="ARBA" id="ARBA00023163"/>
    </source>
</evidence>
<comment type="caution">
    <text evidence="8">The sequence shown here is derived from an EMBL/GenBank/DDBJ whole genome shotgun (WGS) entry which is preliminary data.</text>
</comment>
<evidence type="ECO:0000256" key="3">
    <source>
        <dbReference type="ARBA" id="ARBA00023125"/>
    </source>
</evidence>
<gene>
    <name evidence="8" type="ORF">N7498_009174</name>
</gene>
<evidence type="ECO:0000256" key="2">
    <source>
        <dbReference type="ARBA" id="ARBA00023015"/>
    </source>
</evidence>